<dbReference type="InterPro" id="IPR007492">
    <property type="entry name" value="LytTR_DNA-bd_dom"/>
</dbReference>
<dbReference type="SMART" id="SM00850">
    <property type="entry name" value="LytTR"/>
    <property type="match status" value="1"/>
</dbReference>
<dbReference type="GO" id="GO:0006355">
    <property type="term" value="P:regulation of DNA-templated transcription"/>
    <property type="evidence" value="ECO:0007669"/>
    <property type="project" value="TreeGrafter"/>
</dbReference>
<evidence type="ECO:0000259" key="7">
    <source>
        <dbReference type="PROSITE" id="PS50110"/>
    </source>
</evidence>
<dbReference type="SMART" id="SM00448">
    <property type="entry name" value="REC"/>
    <property type="match status" value="1"/>
</dbReference>
<evidence type="ECO:0000256" key="2">
    <source>
        <dbReference type="ARBA" id="ARBA00023012"/>
    </source>
</evidence>
<feature type="domain" description="HTH LytTR-type" evidence="8">
    <location>
        <begin position="139"/>
        <end position="237"/>
    </location>
</feature>
<keyword evidence="5" id="KW-0804">Transcription</keyword>
<dbReference type="GO" id="GO:0005829">
    <property type="term" value="C:cytosol"/>
    <property type="evidence" value="ECO:0007669"/>
    <property type="project" value="TreeGrafter"/>
</dbReference>
<keyword evidence="4" id="KW-0238">DNA-binding</keyword>
<dbReference type="AlphaFoldDB" id="A0A3D9L581"/>
<proteinExistence type="predicted"/>
<keyword evidence="3" id="KW-0805">Transcription regulation</keyword>
<dbReference type="InterPro" id="IPR001789">
    <property type="entry name" value="Sig_transdc_resp-reg_receiver"/>
</dbReference>
<keyword evidence="1 6" id="KW-0597">Phosphoprotein</keyword>
<dbReference type="PANTHER" id="PTHR48111">
    <property type="entry name" value="REGULATOR OF RPOS"/>
    <property type="match status" value="1"/>
</dbReference>
<name>A0A3D9L581_MARFU</name>
<dbReference type="CDD" id="cd17534">
    <property type="entry name" value="REC_DC-like"/>
    <property type="match status" value="1"/>
</dbReference>
<dbReference type="Proteomes" id="UP000256779">
    <property type="component" value="Unassembled WGS sequence"/>
</dbReference>
<dbReference type="Gene3D" id="2.40.50.1020">
    <property type="entry name" value="LytTr DNA-binding domain"/>
    <property type="match status" value="1"/>
</dbReference>
<dbReference type="EMBL" id="QREG01000004">
    <property type="protein sequence ID" value="REE01069.1"/>
    <property type="molecule type" value="Genomic_DNA"/>
</dbReference>
<evidence type="ECO:0000256" key="4">
    <source>
        <dbReference type="ARBA" id="ARBA00023125"/>
    </source>
</evidence>
<dbReference type="OrthoDB" id="1646880at2"/>
<dbReference type="Pfam" id="PF00072">
    <property type="entry name" value="Response_reg"/>
    <property type="match status" value="1"/>
</dbReference>
<dbReference type="SUPFAM" id="SSF52172">
    <property type="entry name" value="CheY-like"/>
    <property type="match status" value="1"/>
</dbReference>
<dbReference type="GO" id="GO:0032993">
    <property type="term" value="C:protein-DNA complex"/>
    <property type="evidence" value="ECO:0007669"/>
    <property type="project" value="TreeGrafter"/>
</dbReference>
<dbReference type="GO" id="GO:0000156">
    <property type="term" value="F:phosphorelay response regulator activity"/>
    <property type="evidence" value="ECO:0007669"/>
    <property type="project" value="TreeGrafter"/>
</dbReference>
<evidence type="ECO:0000313" key="10">
    <source>
        <dbReference type="Proteomes" id="UP000256779"/>
    </source>
</evidence>
<comment type="caution">
    <text evidence="9">The sequence shown here is derived from an EMBL/GenBank/DDBJ whole genome shotgun (WGS) entry which is preliminary data.</text>
</comment>
<sequence>MEYKILIVEDDPLIADSLEVIVEDANYRCCGKAESITEALNLISDTQPDLLLLDINLEGKNEGIELAEIVRKREKIPLVFITAYSDEKTVDRASKTNPLGYLIKPFREAEVRVALKLAFAAIEREQSDMENLMDADGTVYVKDRNGYLRVNIPEIMFIQANDVYSHVITNNIRCMISKPLKQVEEIVRSYGFMRVHKSYVVNKKAIKQIKDQHLILGEHAIPIGRVYREELMQQLRLL</sequence>
<evidence type="ECO:0000259" key="8">
    <source>
        <dbReference type="PROSITE" id="PS50930"/>
    </source>
</evidence>
<dbReference type="PROSITE" id="PS50110">
    <property type="entry name" value="RESPONSE_REGULATORY"/>
    <property type="match status" value="1"/>
</dbReference>
<feature type="domain" description="Response regulatory" evidence="7">
    <location>
        <begin position="4"/>
        <end position="119"/>
    </location>
</feature>
<dbReference type="InterPro" id="IPR039420">
    <property type="entry name" value="WalR-like"/>
</dbReference>
<evidence type="ECO:0000256" key="3">
    <source>
        <dbReference type="ARBA" id="ARBA00023015"/>
    </source>
</evidence>
<evidence type="ECO:0000256" key="5">
    <source>
        <dbReference type="ARBA" id="ARBA00023163"/>
    </source>
</evidence>
<accession>A0A3D9L581</accession>
<dbReference type="PANTHER" id="PTHR48111:SF1">
    <property type="entry name" value="TWO-COMPONENT RESPONSE REGULATOR ORR33"/>
    <property type="match status" value="1"/>
</dbReference>
<reference evidence="9 10" key="1">
    <citation type="submission" date="2018-07" db="EMBL/GenBank/DDBJ databases">
        <title>Genomic Encyclopedia of Type Strains, Phase IV (KMG-IV): sequencing the most valuable type-strain genomes for metagenomic binning, comparative biology and taxonomic classification.</title>
        <authorList>
            <person name="Goeker M."/>
        </authorList>
    </citation>
    <scope>NUCLEOTIDE SEQUENCE [LARGE SCALE GENOMIC DNA]</scope>
    <source>
        <strain evidence="9 10">DSM 4134</strain>
    </source>
</reference>
<evidence type="ECO:0000313" key="9">
    <source>
        <dbReference type="EMBL" id="REE01069.1"/>
    </source>
</evidence>
<keyword evidence="10" id="KW-1185">Reference proteome</keyword>
<dbReference type="Pfam" id="PF04397">
    <property type="entry name" value="LytTR"/>
    <property type="match status" value="1"/>
</dbReference>
<keyword evidence="2" id="KW-0902">Two-component regulatory system</keyword>
<organism evidence="9 10">
    <name type="scientific">Marinoscillum furvescens DSM 4134</name>
    <dbReference type="NCBI Taxonomy" id="1122208"/>
    <lineage>
        <taxon>Bacteria</taxon>
        <taxon>Pseudomonadati</taxon>
        <taxon>Bacteroidota</taxon>
        <taxon>Cytophagia</taxon>
        <taxon>Cytophagales</taxon>
        <taxon>Reichenbachiellaceae</taxon>
        <taxon>Marinoscillum</taxon>
    </lineage>
</organism>
<evidence type="ECO:0000256" key="6">
    <source>
        <dbReference type="PROSITE-ProRule" id="PRU00169"/>
    </source>
</evidence>
<evidence type="ECO:0000256" key="1">
    <source>
        <dbReference type="ARBA" id="ARBA00022553"/>
    </source>
</evidence>
<dbReference type="PROSITE" id="PS50930">
    <property type="entry name" value="HTH_LYTTR"/>
    <property type="match status" value="1"/>
</dbReference>
<gene>
    <name evidence="9" type="ORF">C7460_10488</name>
</gene>
<dbReference type="RefSeq" id="WP_115867159.1">
    <property type="nucleotide sequence ID" value="NZ_QREG01000004.1"/>
</dbReference>
<dbReference type="InterPro" id="IPR011006">
    <property type="entry name" value="CheY-like_superfamily"/>
</dbReference>
<protein>
    <submittedName>
        <fullName evidence="9">LytTR family two component transcriptional regulator</fullName>
    </submittedName>
</protein>
<dbReference type="GO" id="GO:0000976">
    <property type="term" value="F:transcription cis-regulatory region binding"/>
    <property type="evidence" value="ECO:0007669"/>
    <property type="project" value="TreeGrafter"/>
</dbReference>
<feature type="modified residue" description="4-aspartylphosphate" evidence="6">
    <location>
        <position position="54"/>
    </location>
</feature>
<dbReference type="Gene3D" id="3.40.50.2300">
    <property type="match status" value="1"/>
</dbReference>